<dbReference type="RefSeq" id="WP_394820978.1">
    <property type="nucleotide sequence ID" value="NZ_CP089984.1"/>
</dbReference>
<evidence type="ECO:0000259" key="8">
    <source>
        <dbReference type="PROSITE" id="PS50011"/>
    </source>
</evidence>
<dbReference type="PROSITE" id="PS00107">
    <property type="entry name" value="PROTEIN_KINASE_ATP"/>
    <property type="match status" value="1"/>
</dbReference>
<dbReference type="Pfam" id="PF00069">
    <property type="entry name" value="Pkinase"/>
    <property type="match status" value="1"/>
</dbReference>
<feature type="transmembrane region" description="Helical" evidence="7">
    <location>
        <begin position="403"/>
        <end position="423"/>
    </location>
</feature>
<feature type="binding site" evidence="5">
    <location>
        <position position="82"/>
    </location>
    <ligand>
        <name>ATP</name>
        <dbReference type="ChEBI" id="CHEBI:30616"/>
    </ligand>
</feature>
<feature type="compositionally biased region" description="Low complexity" evidence="6">
    <location>
        <begin position="486"/>
        <end position="501"/>
    </location>
</feature>
<keyword evidence="7" id="KW-0472">Membrane</keyword>
<dbReference type="InterPro" id="IPR011009">
    <property type="entry name" value="Kinase-like_dom_sf"/>
</dbReference>
<dbReference type="InterPro" id="IPR000719">
    <property type="entry name" value="Prot_kinase_dom"/>
</dbReference>
<evidence type="ECO:0000256" key="5">
    <source>
        <dbReference type="PROSITE-ProRule" id="PRU10141"/>
    </source>
</evidence>
<keyword evidence="9" id="KW-0723">Serine/threonine-protein kinase</keyword>
<sequence length="520" mass="54182">MEERTETFRIGGAHERAAQVAGPAAPDEARGRVPNGAPMAAGRSATLGPYELLYPLGSGGMAEVWVAIRRGGFGFRQVFAVKTIRPEYAKDAAFRMMFLNEARLASYVRHTHVVPVLDLGEEGETVYQAMPLVEGDSVAALVKRLRGAMPLGIALRICIDAARGLHAAHEAKDEAGQRLELVHRDVSPHNVLVGLDGVAKVADFGIAKAFGLAHAGLESGSIIGKRAYLAPEQLGGKSVDRRADVFALGVMLWELITGERLFDPDARGTPRPGSDFADAAALVERSLAAPDVRARRPEVPEAIAVTVAQALCVEPSRRHATAESFADAMEHAARRAELDLSSKQVGGLVERLVGTELDARGRKLREDATLVEGAERAGAGDPADEGTHAPTTSGVPSMRARRAWPMVVFVCALVAFTGAAFVAKRWRPAASVAMLPAGVTASAERVGVATGAAAVTGVTTASGVTGGTGAGEAAVSAGAGVAALPSSSAVKHASPSPAARPLPRRKAMPAPKFSDNPYAH</sequence>
<evidence type="ECO:0000256" key="1">
    <source>
        <dbReference type="ARBA" id="ARBA00022679"/>
    </source>
</evidence>
<dbReference type="Gene3D" id="3.30.200.20">
    <property type="entry name" value="Phosphorylase Kinase, domain 1"/>
    <property type="match status" value="1"/>
</dbReference>
<gene>
    <name evidence="9" type="ORF">LZC94_26255</name>
</gene>
<keyword evidence="7" id="KW-1133">Transmembrane helix</keyword>
<feature type="region of interest" description="Disordered" evidence="6">
    <location>
        <begin position="486"/>
        <end position="520"/>
    </location>
</feature>
<reference evidence="9 10" key="1">
    <citation type="submission" date="2021-12" db="EMBL/GenBank/DDBJ databases">
        <title>Discovery of the Pendulisporaceae a myxobacterial family with distinct sporulation behavior and unique specialized metabolism.</title>
        <authorList>
            <person name="Garcia R."/>
            <person name="Popoff A."/>
            <person name="Bader C.D."/>
            <person name="Loehr J."/>
            <person name="Walesch S."/>
            <person name="Walt C."/>
            <person name="Boldt J."/>
            <person name="Bunk B."/>
            <person name="Haeckl F.J.F.P.J."/>
            <person name="Gunesch A.P."/>
            <person name="Birkelbach J."/>
            <person name="Nuebel U."/>
            <person name="Pietschmann T."/>
            <person name="Bach T."/>
            <person name="Mueller R."/>
        </authorList>
    </citation>
    <scope>NUCLEOTIDE SEQUENCE [LARGE SCALE GENOMIC DNA]</scope>
    <source>
        <strain evidence="9 10">MSr11954</strain>
    </source>
</reference>
<feature type="region of interest" description="Disordered" evidence="6">
    <location>
        <begin position="17"/>
        <end position="37"/>
    </location>
</feature>
<keyword evidence="1" id="KW-0808">Transferase</keyword>
<dbReference type="Proteomes" id="UP001370348">
    <property type="component" value="Chromosome"/>
</dbReference>
<evidence type="ECO:0000256" key="4">
    <source>
        <dbReference type="ARBA" id="ARBA00022840"/>
    </source>
</evidence>
<dbReference type="GO" id="GO:0004674">
    <property type="term" value="F:protein serine/threonine kinase activity"/>
    <property type="evidence" value="ECO:0007669"/>
    <property type="project" value="UniProtKB-KW"/>
</dbReference>
<keyword evidence="3 9" id="KW-0418">Kinase</keyword>
<evidence type="ECO:0000313" key="10">
    <source>
        <dbReference type="Proteomes" id="UP001370348"/>
    </source>
</evidence>
<evidence type="ECO:0000313" key="9">
    <source>
        <dbReference type="EMBL" id="WXB11361.1"/>
    </source>
</evidence>
<feature type="domain" description="Protein kinase" evidence="8">
    <location>
        <begin position="50"/>
        <end position="334"/>
    </location>
</feature>
<accession>A0ABZ2LKA9</accession>
<dbReference type="PANTHER" id="PTHR43289">
    <property type="entry name" value="MITOGEN-ACTIVATED PROTEIN KINASE KINASE KINASE 20-RELATED"/>
    <property type="match status" value="1"/>
</dbReference>
<dbReference type="InterPro" id="IPR017441">
    <property type="entry name" value="Protein_kinase_ATP_BS"/>
</dbReference>
<dbReference type="PROSITE" id="PS00109">
    <property type="entry name" value="PROTEIN_KINASE_TYR"/>
    <property type="match status" value="1"/>
</dbReference>
<feature type="region of interest" description="Disordered" evidence="6">
    <location>
        <begin position="368"/>
        <end position="396"/>
    </location>
</feature>
<keyword evidence="7" id="KW-0812">Transmembrane</keyword>
<keyword evidence="10" id="KW-1185">Reference proteome</keyword>
<name>A0ABZ2LKA9_9BACT</name>
<dbReference type="Gene3D" id="1.10.510.10">
    <property type="entry name" value="Transferase(Phosphotransferase) domain 1"/>
    <property type="match status" value="1"/>
</dbReference>
<dbReference type="EMBL" id="CP089984">
    <property type="protein sequence ID" value="WXB11361.1"/>
    <property type="molecule type" value="Genomic_DNA"/>
</dbReference>
<keyword evidence="4 5" id="KW-0067">ATP-binding</keyword>
<evidence type="ECO:0000256" key="3">
    <source>
        <dbReference type="ARBA" id="ARBA00022777"/>
    </source>
</evidence>
<organism evidence="9 10">
    <name type="scientific">Pendulispora albinea</name>
    <dbReference type="NCBI Taxonomy" id="2741071"/>
    <lineage>
        <taxon>Bacteria</taxon>
        <taxon>Pseudomonadati</taxon>
        <taxon>Myxococcota</taxon>
        <taxon>Myxococcia</taxon>
        <taxon>Myxococcales</taxon>
        <taxon>Sorangiineae</taxon>
        <taxon>Pendulisporaceae</taxon>
        <taxon>Pendulispora</taxon>
    </lineage>
</organism>
<dbReference type="SUPFAM" id="SSF56112">
    <property type="entry name" value="Protein kinase-like (PK-like)"/>
    <property type="match status" value="1"/>
</dbReference>
<evidence type="ECO:0000256" key="2">
    <source>
        <dbReference type="ARBA" id="ARBA00022741"/>
    </source>
</evidence>
<dbReference type="InterPro" id="IPR008266">
    <property type="entry name" value="Tyr_kinase_AS"/>
</dbReference>
<protein>
    <submittedName>
        <fullName evidence="9">Serine/threonine protein kinase</fullName>
    </submittedName>
</protein>
<keyword evidence="2 5" id="KW-0547">Nucleotide-binding</keyword>
<dbReference type="PANTHER" id="PTHR43289:SF6">
    <property type="entry name" value="SERINE_THREONINE-PROTEIN KINASE NEKL-3"/>
    <property type="match status" value="1"/>
</dbReference>
<proteinExistence type="predicted"/>
<dbReference type="PROSITE" id="PS50011">
    <property type="entry name" value="PROTEIN_KINASE_DOM"/>
    <property type="match status" value="1"/>
</dbReference>
<dbReference type="CDD" id="cd14014">
    <property type="entry name" value="STKc_PknB_like"/>
    <property type="match status" value="1"/>
</dbReference>
<evidence type="ECO:0000256" key="6">
    <source>
        <dbReference type="SAM" id="MobiDB-lite"/>
    </source>
</evidence>
<evidence type="ECO:0000256" key="7">
    <source>
        <dbReference type="SAM" id="Phobius"/>
    </source>
</evidence>